<evidence type="ECO:0000259" key="6">
    <source>
        <dbReference type="SMART" id="SM01003"/>
    </source>
</evidence>
<organism evidence="7 8">
    <name type="scientific">Hymenobacter mellowenesis</name>
    <dbReference type="NCBI Taxonomy" id="3063995"/>
    <lineage>
        <taxon>Bacteria</taxon>
        <taxon>Pseudomonadati</taxon>
        <taxon>Bacteroidota</taxon>
        <taxon>Cytophagia</taxon>
        <taxon>Cytophagales</taxon>
        <taxon>Hymenobacteraceae</taxon>
        <taxon>Hymenobacter</taxon>
    </lineage>
</organism>
<dbReference type="Gene3D" id="3.40.50.720">
    <property type="entry name" value="NAD(P)-binding Rossmann-like Domain"/>
    <property type="match status" value="2"/>
</dbReference>
<evidence type="ECO:0000313" key="7">
    <source>
        <dbReference type="EMBL" id="MDO7849771.1"/>
    </source>
</evidence>
<dbReference type="EMBL" id="JAUQSX010000021">
    <property type="protein sequence ID" value="MDO7849771.1"/>
    <property type="molecule type" value="Genomic_DNA"/>
</dbReference>
<dbReference type="InterPro" id="IPR008143">
    <property type="entry name" value="Ala_DH/PNT_CS2"/>
</dbReference>
<dbReference type="PANTHER" id="PTHR42795:SF1">
    <property type="entry name" value="ALANINE DEHYDROGENASE"/>
    <property type="match status" value="1"/>
</dbReference>
<feature type="domain" description="Alanine dehydrogenase/pyridine nucleotide transhydrogenase NAD(H)-binding" evidence="5">
    <location>
        <begin position="182"/>
        <end position="330"/>
    </location>
</feature>
<evidence type="ECO:0000256" key="2">
    <source>
        <dbReference type="ARBA" id="ARBA00012897"/>
    </source>
</evidence>
<dbReference type="PROSITE" id="PS00837">
    <property type="entry name" value="ALADH_PNT_2"/>
    <property type="match status" value="1"/>
</dbReference>
<evidence type="ECO:0000256" key="3">
    <source>
        <dbReference type="ARBA" id="ARBA00023002"/>
    </source>
</evidence>
<dbReference type="SMART" id="SM01002">
    <property type="entry name" value="AlaDh_PNT_C"/>
    <property type="match status" value="1"/>
</dbReference>
<dbReference type="Pfam" id="PF05222">
    <property type="entry name" value="AlaDh_PNT_N"/>
    <property type="match status" value="1"/>
</dbReference>
<dbReference type="InterPro" id="IPR008141">
    <property type="entry name" value="Ala_DH"/>
</dbReference>
<dbReference type="InterPro" id="IPR007886">
    <property type="entry name" value="AlaDH/PNT_N"/>
</dbReference>
<sequence>MPEQLPSGFESLATSRAYFTQESMLAVETRKRKLFIGLPRETSLQENRLGLTPEAVQHLVSAGHEVVMEAGAGEPSKYADHAYSEAGAQIAYSTEEVFKADILLKVAPPTLEEIEMLHAGQTLISALQMGSMTPEYIAALSRKKINAIGFELMKDPSGARPVVRAMSEIAGSTVMLIAAEYLARSNEGKGIILGGITGVPPSQVVILGAGTVAEYAARAATGLGAEVKVFDNHLYKLRRLKHNLGMQLYTSTLDTFALSQQIRRADVVIGALAVEDGRIPFMVPEEMVASMSPGSIVIDVSIDQGGCFETSEMTSHSNPVFRKYDVIHYCVPNIASRVPRTATNALSNIFTPILQEISQHGGINEVLFTNEHFRSGVYIYRGSLTNSMIAKKFNLRYKELGLLIAVRN</sequence>
<dbReference type="RefSeq" id="WP_305014437.1">
    <property type="nucleotide sequence ID" value="NZ_JAUQSX010000021.1"/>
</dbReference>
<name>A0ABT9AKU6_9BACT</name>
<dbReference type="Pfam" id="PF01262">
    <property type="entry name" value="AlaDh_PNT_C"/>
    <property type="match status" value="1"/>
</dbReference>
<keyword evidence="8" id="KW-1185">Reference proteome</keyword>
<dbReference type="Proteomes" id="UP001167796">
    <property type="component" value="Unassembled WGS sequence"/>
</dbReference>
<dbReference type="SMART" id="SM01003">
    <property type="entry name" value="AlaDh_PNT_N"/>
    <property type="match status" value="1"/>
</dbReference>
<comment type="similarity">
    <text evidence="1">Belongs to the AlaDH/PNT family.</text>
</comment>
<dbReference type="CDD" id="cd05305">
    <property type="entry name" value="L-AlaDH"/>
    <property type="match status" value="1"/>
</dbReference>
<keyword evidence="3" id="KW-0560">Oxidoreductase</keyword>
<dbReference type="InterPro" id="IPR036291">
    <property type="entry name" value="NAD(P)-bd_dom_sf"/>
</dbReference>
<dbReference type="PANTHER" id="PTHR42795">
    <property type="entry name" value="ALANINE DEHYDROGENASE"/>
    <property type="match status" value="1"/>
</dbReference>
<feature type="domain" description="Alanine dehydrogenase/pyridine nucleotide transhydrogenase N-terminal" evidence="6">
    <location>
        <begin position="37"/>
        <end position="170"/>
    </location>
</feature>
<evidence type="ECO:0000256" key="1">
    <source>
        <dbReference type="ARBA" id="ARBA00005689"/>
    </source>
</evidence>
<dbReference type="InterPro" id="IPR007698">
    <property type="entry name" value="AlaDH/PNT_NAD(H)-bd"/>
</dbReference>
<dbReference type="EC" id="1.4.1.1" evidence="2"/>
<evidence type="ECO:0000259" key="5">
    <source>
        <dbReference type="SMART" id="SM01002"/>
    </source>
</evidence>
<keyword evidence="4" id="KW-0520">NAD</keyword>
<protein>
    <recommendedName>
        <fullName evidence="2">alanine dehydrogenase</fullName>
        <ecNumber evidence="2">1.4.1.1</ecNumber>
    </recommendedName>
</protein>
<comment type="caution">
    <text evidence="7">The sequence shown here is derived from an EMBL/GenBank/DDBJ whole genome shotgun (WGS) entry which is preliminary data.</text>
</comment>
<accession>A0ABT9AKU6</accession>
<dbReference type="SUPFAM" id="SSF52283">
    <property type="entry name" value="Formate/glycerate dehydrogenase catalytic domain-like"/>
    <property type="match status" value="1"/>
</dbReference>
<dbReference type="SUPFAM" id="SSF51735">
    <property type="entry name" value="NAD(P)-binding Rossmann-fold domains"/>
    <property type="match status" value="1"/>
</dbReference>
<evidence type="ECO:0000256" key="4">
    <source>
        <dbReference type="ARBA" id="ARBA00023027"/>
    </source>
</evidence>
<evidence type="ECO:0000313" key="8">
    <source>
        <dbReference type="Proteomes" id="UP001167796"/>
    </source>
</evidence>
<proteinExistence type="inferred from homology"/>
<gene>
    <name evidence="7" type="ORF">Q5H92_25635</name>
</gene>
<reference evidence="7" key="1">
    <citation type="submission" date="2023-07" db="EMBL/GenBank/DDBJ databases">
        <authorList>
            <person name="Kim M.K."/>
        </authorList>
    </citation>
    <scope>NUCLEOTIDE SEQUENCE</scope>
    <source>
        <strain evidence="7">M29</strain>
    </source>
</reference>